<feature type="region of interest" description="Disordered" evidence="1">
    <location>
        <begin position="191"/>
        <end position="212"/>
    </location>
</feature>
<dbReference type="PANTHER" id="PTHR40714">
    <property type="entry name" value="TMF-REGULATED NUCLEAR PROTEIN 1"/>
    <property type="match status" value="1"/>
</dbReference>
<keyword evidence="2" id="KW-1185">Reference proteome</keyword>
<protein>
    <submittedName>
        <fullName evidence="3 4">TMF-regulated nuclear protein 1</fullName>
    </submittedName>
</protein>
<dbReference type="Proteomes" id="UP001652642">
    <property type="component" value="Chromosome 9"/>
</dbReference>
<feature type="compositionally biased region" description="Basic residues" evidence="1">
    <location>
        <begin position="195"/>
        <end position="211"/>
    </location>
</feature>
<dbReference type="PANTHER" id="PTHR40714:SF1">
    <property type="entry name" value="TMF-REGULATED NUCLEAR PROTEIN 1"/>
    <property type="match status" value="1"/>
</dbReference>
<dbReference type="RefSeq" id="XP_072835829.1">
    <property type="nucleotide sequence ID" value="XM_072979728.1"/>
</dbReference>
<proteinExistence type="predicted"/>
<dbReference type="InterPro" id="IPR040266">
    <property type="entry name" value="TRNP1"/>
</dbReference>
<sequence length="271" mass="28829">MTGSPRPPLSTLPLLPPPARPSRYKSAAARRLLSWPERGTESRRGRRALPAGRQGSTFPSIPGQRLPARRRSRETPADRAMMEPPEPQREAAASAAGRGLEVAKSRGGGAGSGAAAAVRGALELAQARRRLLEAEGQRRLVSELERRVHQLHRVFLEAELRLAHRAESLGRLGGGVAQAELHLAAAAAGSPLHGPRLRKAALPRGRPKKLLRPPARLLASALGLGGCVPWAGGQKQRPRGGRAPEPPPPPESPFRRPSLRGAPPANAPTRP</sequence>
<gene>
    <name evidence="3 4" type="primary">TRNP1</name>
</gene>
<evidence type="ECO:0000313" key="2">
    <source>
        <dbReference type="Proteomes" id="UP001652642"/>
    </source>
</evidence>
<accession>A0ABM5ERP1</accession>
<feature type="region of interest" description="Disordered" evidence="1">
    <location>
        <begin position="228"/>
        <end position="271"/>
    </location>
</feature>
<name>A0ABM5ERP1_9SAUR</name>
<organism evidence="2 4">
    <name type="scientific">Pogona vitticeps</name>
    <name type="common">central bearded dragon</name>
    <dbReference type="NCBI Taxonomy" id="103695"/>
    <lineage>
        <taxon>Eukaryota</taxon>
        <taxon>Metazoa</taxon>
        <taxon>Chordata</taxon>
        <taxon>Craniata</taxon>
        <taxon>Vertebrata</taxon>
        <taxon>Euteleostomi</taxon>
        <taxon>Lepidosauria</taxon>
        <taxon>Squamata</taxon>
        <taxon>Bifurcata</taxon>
        <taxon>Unidentata</taxon>
        <taxon>Episquamata</taxon>
        <taxon>Toxicofera</taxon>
        <taxon>Iguania</taxon>
        <taxon>Acrodonta</taxon>
        <taxon>Agamidae</taxon>
        <taxon>Amphibolurinae</taxon>
        <taxon>Pogona</taxon>
    </lineage>
</organism>
<dbReference type="RefSeq" id="XP_072835828.1">
    <property type="nucleotide sequence ID" value="XM_072979727.1"/>
</dbReference>
<reference evidence="3 4" key="1">
    <citation type="submission" date="2025-05" db="UniProtKB">
        <authorList>
            <consortium name="RefSeq"/>
        </authorList>
    </citation>
    <scope>IDENTIFICATION</scope>
</reference>
<feature type="compositionally biased region" description="Pro residues" evidence="1">
    <location>
        <begin position="1"/>
        <end position="20"/>
    </location>
</feature>
<evidence type="ECO:0000256" key="1">
    <source>
        <dbReference type="SAM" id="MobiDB-lite"/>
    </source>
</evidence>
<evidence type="ECO:0000313" key="4">
    <source>
        <dbReference type="RefSeq" id="XP_072835829.1"/>
    </source>
</evidence>
<dbReference type="GeneID" id="140701977"/>
<feature type="region of interest" description="Disordered" evidence="1">
    <location>
        <begin position="1"/>
        <end position="111"/>
    </location>
</feature>
<evidence type="ECO:0000313" key="3">
    <source>
        <dbReference type="RefSeq" id="XP_072835828.1"/>
    </source>
</evidence>
<feature type="compositionally biased region" description="Basic and acidic residues" evidence="1">
    <location>
        <begin position="73"/>
        <end position="89"/>
    </location>
</feature>